<evidence type="ECO:0000313" key="4">
    <source>
        <dbReference type="Proteomes" id="UP000278632"/>
    </source>
</evidence>
<dbReference type="AlphaFoldDB" id="A0A3N0B2J6"/>
<evidence type="ECO:0000313" key="3">
    <source>
        <dbReference type="EMBL" id="RNL41322.1"/>
    </source>
</evidence>
<keyword evidence="1" id="KW-1133">Transmembrane helix</keyword>
<dbReference type="PANTHER" id="PTHR33121:SF70">
    <property type="entry name" value="SIGNALING PROTEIN YKOW"/>
    <property type="match status" value="1"/>
</dbReference>
<dbReference type="SUPFAM" id="SSF55073">
    <property type="entry name" value="Nucleotide cyclase"/>
    <property type="match status" value="1"/>
</dbReference>
<dbReference type="InterPro" id="IPR029787">
    <property type="entry name" value="Nucleotide_cyclase"/>
</dbReference>
<feature type="transmembrane region" description="Helical" evidence="1">
    <location>
        <begin position="142"/>
        <end position="163"/>
    </location>
</feature>
<dbReference type="CDD" id="cd01949">
    <property type="entry name" value="GGDEF"/>
    <property type="match status" value="1"/>
</dbReference>
<evidence type="ECO:0000256" key="1">
    <source>
        <dbReference type="SAM" id="Phobius"/>
    </source>
</evidence>
<proteinExistence type="predicted"/>
<gene>
    <name evidence="3" type="ORF">DMP08_09285</name>
</gene>
<feature type="transmembrane region" description="Helical" evidence="1">
    <location>
        <begin position="6"/>
        <end position="23"/>
    </location>
</feature>
<comment type="caution">
    <text evidence="3">The sequence shown here is derived from an EMBL/GenBank/DDBJ whole genome shotgun (WGS) entry which is preliminary data.</text>
</comment>
<dbReference type="Pfam" id="PF00990">
    <property type="entry name" value="GGDEF"/>
    <property type="match status" value="1"/>
</dbReference>
<dbReference type="RefSeq" id="WP_123192632.1">
    <property type="nucleotide sequence ID" value="NZ_QICD01000021.1"/>
</dbReference>
<dbReference type="EMBL" id="QICD01000021">
    <property type="protein sequence ID" value="RNL41322.1"/>
    <property type="molecule type" value="Genomic_DNA"/>
</dbReference>
<keyword evidence="4" id="KW-1185">Reference proteome</keyword>
<dbReference type="InterPro" id="IPR000160">
    <property type="entry name" value="GGDEF_dom"/>
</dbReference>
<accession>A0A3N0B2J6</accession>
<feature type="domain" description="GGDEF" evidence="2">
    <location>
        <begin position="245"/>
        <end position="382"/>
    </location>
</feature>
<feature type="transmembrane region" description="Helical" evidence="1">
    <location>
        <begin position="197"/>
        <end position="214"/>
    </location>
</feature>
<dbReference type="Proteomes" id="UP000278632">
    <property type="component" value="Unassembled WGS sequence"/>
</dbReference>
<dbReference type="SMART" id="SM00267">
    <property type="entry name" value="GGDEF"/>
    <property type="match status" value="1"/>
</dbReference>
<dbReference type="NCBIfam" id="TIGR00254">
    <property type="entry name" value="GGDEF"/>
    <property type="match status" value="1"/>
</dbReference>
<dbReference type="PROSITE" id="PS50887">
    <property type="entry name" value="GGDEF"/>
    <property type="match status" value="1"/>
</dbReference>
<dbReference type="OrthoDB" id="23692at2"/>
<evidence type="ECO:0000259" key="2">
    <source>
        <dbReference type="PROSITE" id="PS50887"/>
    </source>
</evidence>
<dbReference type="PANTHER" id="PTHR33121">
    <property type="entry name" value="CYCLIC DI-GMP PHOSPHODIESTERASE PDEF"/>
    <property type="match status" value="1"/>
</dbReference>
<feature type="transmembrane region" description="Helical" evidence="1">
    <location>
        <begin position="175"/>
        <end position="191"/>
    </location>
</feature>
<organism evidence="3 4">
    <name type="scientific">Paraeggerthella hongkongensis</name>
    <dbReference type="NCBI Taxonomy" id="230658"/>
    <lineage>
        <taxon>Bacteria</taxon>
        <taxon>Bacillati</taxon>
        <taxon>Actinomycetota</taxon>
        <taxon>Coriobacteriia</taxon>
        <taxon>Eggerthellales</taxon>
        <taxon>Eggerthellaceae</taxon>
        <taxon>Paraeggerthella</taxon>
    </lineage>
</organism>
<name>A0A3N0B2J6_9ACTN</name>
<feature type="transmembrane region" description="Helical" evidence="1">
    <location>
        <begin position="64"/>
        <end position="91"/>
    </location>
</feature>
<dbReference type="InterPro" id="IPR043128">
    <property type="entry name" value="Rev_trsase/Diguanyl_cyclase"/>
</dbReference>
<sequence>MTWNTLPEIVALIVVLVISVYSWKSRDVPSFKNRMFRACLATTIAASVANLVSAYLIMYAPQSLWALTWAATAAHFALTPFLAAMYFYYAAAVVSEARPISRVALLLCALPCLAYALCVVANAATGWFFFIDDAGVYYRGPYYHAAYAVAYFYCMACILVVAVARTSLRPDARKILVVFPLLAVVVVFVQQLFPNQLLSGSAAACTLLIIYLYLQNKRLSIDLLTGIPNRQEFLSMVSLLHDRNRPFSAVLVSLSNFKFINDRFGNDNGDRLLQEFAGFLDSIKGRANLYRYGGDEFAFVLDGRSCEHADLETATRRLLDDLKRCLGAPWHLGEHAYSVNFVMGTVAYPAVASNPHDVTAALEYSVERAKDLEPGVVCTCSHGMIDEIHRRSAIADILRKAIATRSLSVQFQPIWEETAG</sequence>
<dbReference type="GO" id="GO:0071111">
    <property type="term" value="F:cyclic-guanylate-specific phosphodiesterase activity"/>
    <property type="evidence" value="ECO:0007669"/>
    <property type="project" value="InterPro"/>
</dbReference>
<feature type="transmembrane region" description="Helical" evidence="1">
    <location>
        <begin position="103"/>
        <end position="130"/>
    </location>
</feature>
<keyword evidence="1" id="KW-0812">Transmembrane</keyword>
<dbReference type="InterPro" id="IPR050706">
    <property type="entry name" value="Cyclic-di-GMP_PDE-like"/>
</dbReference>
<reference evidence="4" key="1">
    <citation type="submission" date="2018-05" db="EMBL/GenBank/DDBJ databases">
        <title>Genome Sequencing of selected type strains of the family Eggerthellaceae.</title>
        <authorList>
            <person name="Danylec N."/>
            <person name="Stoll D.A."/>
            <person name="Doetsch A."/>
            <person name="Huch M."/>
        </authorList>
    </citation>
    <scope>NUCLEOTIDE SEQUENCE [LARGE SCALE GENOMIC DNA]</scope>
    <source>
        <strain evidence="4">DSM 16106</strain>
    </source>
</reference>
<dbReference type="Gene3D" id="3.30.70.270">
    <property type="match status" value="1"/>
</dbReference>
<protein>
    <recommendedName>
        <fullName evidence="2">GGDEF domain-containing protein</fullName>
    </recommendedName>
</protein>
<keyword evidence="1" id="KW-0472">Membrane</keyword>
<feature type="transmembrane region" description="Helical" evidence="1">
    <location>
        <begin position="35"/>
        <end position="58"/>
    </location>
</feature>